<protein>
    <recommendedName>
        <fullName evidence="2">tRNA threonylcarbamoyladenosine biosynthesis protein TsaB</fullName>
    </recommendedName>
    <alternativeName>
        <fullName evidence="3">t(6)A37 threonylcarbamoyladenosine biosynthesis protein TsaB</fullName>
    </alternativeName>
</protein>
<evidence type="ECO:0000256" key="2">
    <source>
        <dbReference type="ARBA" id="ARBA00019012"/>
    </source>
</evidence>
<dbReference type="Pfam" id="PF00814">
    <property type="entry name" value="TsaD"/>
    <property type="match status" value="1"/>
</dbReference>
<dbReference type="InterPro" id="IPR022496">
    <property type="entry name" value="T6A_TsaB"/>
</dbReference>
<dbReference type="GO" id="GO:0061711">
    <property type="term" value="F:tRNA N(6)-L-threonylcarbamoyladenine synthase activity"/>
    <property type="evidence" value="ECO:0007669"/>
    <property type="project" value="UniProtKB-EC"/>
</dbReference>
<dbReference type="InterPro" id="IPR000905">
    <property type="entry name" value="Gcp-like_dom"/>
</dbReference>
<dbReference type="RefSeq" id="WP_341597971.1">
    <property type="nucleotide sequence ID" value="NZ_JBAKAZ010000032.1"/>
</dbReference>
<dbReference type="InterPro" id="IPR043129">
    <property type="entry name" value="ATPase_NBD"/>
</dbReference>
<proteinExistence type="inferred from homology"/>
<dbReference type="NCBIfam" id="TIGR03725">
    <property type="entry name" value="T6A_YeaZ"/>
    <property type="match status" value="1"/>
</dbReference>
<sequence>MSSTLNILCIDSSTEACSVALITKQQNIHHRFMLAPREHTQKILPTVDDVVKEAGLTLSDLDYIAYGRGPGSFTGVRIGISIAQGLAFGLDLKMVGVSTLQAMAQQALQENPTCESVYAAIDARMGEIYFAHYINVDGQMSLQGIEVVIKPELLIEQQQTIFENSILVGTGWQAYPELLAHFSGTSVLSEILYPNSSFMLSAAAQFISQGEAVEPELATPVYLRDTVTWKKLPGRE</sequence>
<dbReference type="PANTHER" id="PTHR11735:SF11">
    <property type="entry name" value="TRNA THREONYLCARBAMOYLADENOSINE BIOSYNTHESIS PROTEIN TSAB"/>
    <property type="match status" value="1"/>
</dbReference>
<accession>A0ABU9GR77</accession>
<evidence type="ECO:0000256" key="3">
    <source>
        <dbReference type="ARBA" id="ARBA00032446"/>
    </source>
</evidence>
<keyword evidence="5" id="KW-0808">Transferase</keyword>
<reference evidence="5 6" key="1">
    <citation type="submission" date="2024-02" db="EMBL/GenBank/DDBJ databases">
        <title>Bacteria isolated from the canopy kelp, Nereocystis luetkeana.</title>
        <authorList>
            <person name="Pfister C.A."/>
            <person name="Younker I.T."/>
            <person name="Light S.H."/>
        </authorList>
    </citation>
    <scope>NUCLEOTIDE SEQUENCE [LARGE SCALE GENOMIC DNA]</scope>
    <source>
        <strain evidence="5 6">TI.1.05</strain>
    </source>
</reference>
<dbReference type="Proteomes" id="UP001369082">
    <property type="component" value="Unassembled WGS sequence"/>
</dbReference>
<evidence type="ECO:0000256" key="1">
    <source>
        <dbReference type="ARBA" id="ARBA00010493"/>
    </source>
</evidence>
<organism evidence="5 6">
    <name type="scientific">Psychromonas aquatilis</name>
    <dbReference type="NCBI Taxonomy" id="2005072"/>
    <lineage>
        <taxon>Bacteria</taxon>
        <taxon>Pseudomonadati</taxon>
        <taxon>Pseudomonadota</taxon>
        <taxon>Gammaproteobacteria</taxon>
        <taxon>Alteromonadales</taxon>
        <taxon>Psychromonadaceae</taxon>
        <taxon>Psychromonas</taxon>
    </lineage>
</organism>
<evidence type="ECO:0000313" key="5">
    <source>
        <dbReference type="EMBL" id="MEL0629839.1"/>
    </source>
</evidence>
<dbReference type="EMBL" id="JBAKAZ010000032">
    <property type="protein sequence ID" value="MEL0629839.1"/>
    <property type="molecule type" value="Genomic_DNA"/>
</dbReference>
<evidence type="ECO:0000313" key="6">
    <source>
        <dbReference type="Proteomes" id="UP001369082"/>
    </source>
</evidence>
<feature type="domain" description="Gcp-like" evidence="4">
    <location>
        <begin position="29"/>
        <end position="178"/>
    </location>
</feature>
<dbReference type="Gene3D" id="3.30.420.40">
    <property type="match status" value="2"/>
</dbReference>
<comment type="similarity">
    <text evidence="1">Belongs to the KAE1 / TsaD family. TsaB subfamily.</text>
</comment>
<keyword evidence="5" id="KW-0012">Acyltransferase</keyword>
<dbReference type="SUPFAM" id="SSF53067">
    <property type="entry name" value="Actin-like ATPase domain"/>
    <property type="match status" value="2"/>
</dbReference>
<gene>
    <name evidence="5" type="primary">tsaB</name>
    <name evidence="5" type="ORF">V6256_09480</name>
</gene>
<dbReference type="PANTHER" id="PTHR11735">
    <property type="entry name" value="TRNA N6-ADENOSINE THREONYLCARBAMOYLTRANSFERASE"/>
    <property type="match status" value="1"/>
</dbReference>
<keyword evidence="6" id="KW-1185">Reference proteome</keyword>
<comment type="caution">
    <text evidence="5">The sequence shown here is derived from an EMBL/GenBank/DDBJ whole genome shotgun (WGS) entry which is preliminary data.</text>
</comment>
<name>A0ABU9GR77_9GAMM</name>
<dbReference type="CDD" id="cd24032">
    <property type="entry name" value="ASKHA_NBD_TsaB"/>
    <property type="match status" value="1"/>
</dbReference>
<evidence type="ECO:0000259" key="4">
    <source>
        <dbReference type="Pfam" id="PF00814"/>
    </source>
</evidence>